<dbReference type="GO" id="GO:0008418">
    <property type="term" value="F:protein-N-terminal asparagine amidohydrolase activity"/>
    <property type="evidence" value="ECO:0007669"/>
    <property type="project" value="UniProtKB-UniRule"/>
</dbReference>
<dbReference type="EC" id="3.5.1.122" evidence="3 8"/>
<proteinExistence type="inferred from homology"/>
<evidence type="ECO:0000256" key="3">
    <source>
        <dbReference type="ARBA" id="ARBA00012718"/>
    </source>
</evidence>
<evidence type="ECO:0000259" key="9">
    <source>
        <dbReference type="Pfam" id="PF09764"/>
    </source>
</evidence>
<dbReference type="InterPro" id="IPR039733">
    <property type="entry name" value="NTAQ1"/>
</dbReference>
<dbReference type="GO" id="GO:0005634">
    <property type="term" value="C:nucleus"/>
    <property type="evidence" value="ECO:0007669"/>
    <property type="project" value="TreeGrafter"/>
</dbReference>
<dbReference type="Gene3D" id="3.10.620.10">
    <property type="entry name" value="Protein N-terminal glutamine amidohydrolase, alpha beta roll"/>
    <property type="match status" value="1"/>
</dbReference>
<dbReference type="AlphaFoldDB" id="A0A8J4SLG5"/>
<comment type="catalytic activity">
    <reaction evidence="7 8">
        <text>N-terminal L-glutaminyl-[protein] + H2O = N-terminal L-glutamyl-[protein] + NH4(+)</text>
        <dbReference type="Rhea" id="RHEA:50680"/>
        <dbReference type="Rhea" id="RHEA-COMP:12668"/>
        <dbReference type="Rhea" id="RHEA-COMP:12777"/>
        <dbReference type="ChEBI" id="CHEBI:15377"/>
        <dbReference type="ChEBI" id="CHEBI:28938"/>
        <dbReference type="ChEBI" id="CHEBI:64721"/>
        <dbReference type="ChEBI" id="CHEBI:64722"/>
        <dbReference type="EC" id="3.5.1.122"/>
    </reaction>
</comment>
<evidence type="ECO:0000256" key="7">
    <source>
        <dbReference type="ARBA" id="ARBA00048768"/>
    </source>
</evidence>
<comment type="similarity">
    <text evidence="1 8">Belongs to the NTAQ1 family.</text>
</comment>
<organism evidence="10 11">
    <name type="scientific">Paragonimus heterotremus</name>
    <dbReference type="NCBI Taxonomy" id="100268"/>
    <lineage>
        <taxon>Eukaryota</taxon>
        <taxon>Metazoa</taxon>
        <taxon>Spiralia</taxon>
        <taxon>Lophotrochozoa</taxon>
        <taxon>Platyhelminthes</taxon>
        <taxon>Trematoda</taxon>
        <taxon>Digenea</taxon>
        <taxon>Plagiorchiida</taxon>
        <taxon>Troglotremata</taxon>
        <taxon>Troglotrematidae</taxon>
        <taxon>Paragonimus</taxon>
    </lineage>
</organism>
<evidence type="ECO:0000256" key="1">
    <source>
        <dbReference type="ARBA" id="ARBA00008985"/>
    </source>
</evidence>
<evidence type="ECO:0000256" key="8">
    <source>
        <dbReference type="RuleBase" id="RU367082"/>
    </source>
</evidence>
<accession>A0A8J4SLG5</accession>
<dbReference type="GO" id="GO:0005829">
    <property type="term" value="C:cytosol"/>
    <property type="evidence" value="ECO:0007669"/>
    <property type="project" value="TreeGrafter"/>
</dbReference>
<keyword evidence="11" id="KW-1185">Reference proteome</keyword>
<dbReference type="InterPro" id="IPR037132">
    <property type="entry name" value="N_Gln_amidohydro_ab_roll_sf"/>
</dbReference>
<protein>
    <recommendedName>
        <fullName evidence="4 8">Protein N-terminal glutamine amidohydrolase</fullName>
        <ecNumber evidence="3 8">3.5.1.122</ecNumber>
    </recommendedName>
    <alternativeName>
        <fullName evidence="6 8">Protein NH2-terminal glutamine deamidase</fullName>
    </alternativeName>
</protein>
<dbReference type="PANTHER" id="PTHR13035">
    <property type="entry name" value="PROTEIN N-TERMINAL GLUTAMINE AMIDOHYDROLASE"/>
    <property type="match status" value="1"/>
</dbReference>
<gene>
    <name evidence="10" type="ORF">PHET_05086</name>
</gene>
<evidence type="ECO:0000313" key="11">
    <source>
        <dbReference type="Proteomes" id="UP000748531"/>
    </source>
</evidence>
<dbReference type="Pfam" id="PF09764">
    <property type="entry name" value="Nt_Gln_amidase"/>
    <property type="match status" value="1"/>
</dbReference>
<dbReference type="GO" id="GO:0070773">
    <property type="term" value="F:protein-N-terminal glutamine amidohydrolase activity"/>
    <property type="evidence" value="ECO:0007669"/>
    <property type="project" value="UniProtKB-UniRule"/>
</dbReference>
<evidence type="ECO:0000256" key="5">
    <source>
        <dbReference type="ARBA" id="ARBA00022801"/>
    </source>
</evidence>
<dbReference type="OrthoDB" id="191192at2759"/>
<evidence type="ECO:0000256" key="4">
    <source>
        <dbReference type="ARBA" id="ARBA00021247"/>
    </source>
</evidence>
<dbReference type="EMBL" id="LUCH01002569">
    <property type="protein sequence ID" value="KAF5401298.1"/>
    <property type="molecule type" value="Genomic_DNA"/>
</dbReference>
<feature type="domain" description="Protein N-terminal glutamine amidohydrolase alpha beta roll" evidence="9">
    <location>
        <begin position="13"/>
        <end position="196"/>
    </location>
</feature>
<keyword evidence="5 8" id="KW-0378">Hydrolase</keyword>
<comment type="subunit">
    <text evidence="2 8">Monomer.</text>
</comment>
<evidence type="ECO:0000256" key="6">
    <source>
        <dbReference type="ARBA" id="ARBA00029677"/>
    </source>
</evidence>
<comment type="function">
    <text evidence="8">Mediates the side-chain deamidation of N-terminal glutamine residues to glutamate, an important step in N-end rule pathway of protein degradation. Conversion of the resulting N-terminal glutamine to glutamate renders the protein susceptible to arginylation, polyubiquitination and degradation as specified by the N-end rule. Does not act on substrates with internal or C-terminal glutamine and does not act on non-glutamine residues in any position.</text>
</comment>
<dbReference type="PANTHER" id="PTHR13035:SF0">
    <property type="entry name" value="PROTEIN N-TERMINAL GLUTAMINE AMIDOHYDROLASE"/>
    <property type="match status" value="1"/>
</dbReference>
<dbReference type="Proteomes" id="UP000748531">
    <property type="component" value="Unassembled WGS sequence"/>
</dbReference>
<evidence type="ECO:0000256" key="2">
    <source>
        <dbReference type="ARBA" id="ARBA00011245"/>
    </source>
</evidence>
<comment type="caution">
    <text evidence="10">The sequence shown here is derived from an EMBL/GenBank/DDBJ whole genome shotgun (WGS) entry which is preliminary data.</text>
</comment>
<sequence length="198" mass="22753">MASQSYRRTDFIYTPNYCEENVYLLLQKLQADQLSGEFHVVFVSNSSSSVALFAQAKGDPKSDHMIVWDYHVFLIQTAFGSHWVFDFDTVLDFPVSFGVYRKYGLRENALLPDEFRRLYRVISGSLFLEHFASDRRHMKRPNGDWIACPPVYDCLRGAAATDVHTLPYFLNMTLVTDGSNRSPYGTVLNESLFFAQFA</sequence>
<reference evidence="10" key="1">
    <citation type="submission" date="2019-05" db="EMBL/GenBank/DDBJ databases">
        <title>Annotation for the trematode Paragonimus heterotremus.</title>
        <authorList>
            <person name="Choi Y.-J."/>
        </authorList>
    </citation>
    <scope>NUCLEOTIDE SEQUENCE</scope>
    <source>
        <strain evidence="10">LC</strain>
    </source>
</reference>
<name>A0A8J4SLG5_9TREM</name>
<dbReference type="InterPro" id="IPR023128">
    <property type="entry name" value="Prot_N_Gln_amidohydro_ab_roll"/>
</dbReference>
<evidence type="ECO:0000313" key="10">
    <source>
        <dbReference type="EMBL" id="KAF5401298.1"/>
    </source>
</evidence>